<dbReference type="PIRSF" id="PIRSF029745">
    <property type="entry name" value="FhaC"/>
    <property type="match status" value="1"/>
</dbReference>
<reference evidence="11 12" key="1">
    <citation type="submission" date="2018-08" db="EMBL/GenBank/DDBJ databases">
        <title>Recombination of ecologically and evolutionarily significant loci maintains genetic cohesion in the Pseudomonas syringae species complex.</title>
        <authorList>
            <person name="Dillon M."/>
            <person name="Thakur S."/>
            <person name="Almeida R.N.D."/>
            <person name="Weir B.S."/>
            <person name="Guttman D.S."/>
        </authorList>
    </citation>
    <scope>NUCLEOTIDE SEQUENCE [LARGE SCALE GENOMIC DNA]</scope>
    <source>
        <strain evidence="11 12">ICMP 11288</strain>
    </source>
</reference>
<dbReference type="PANTHER" id="PTHR34597:SF3">
    <property type="entry name" value="OUTER MEMBRANE TRANSPORTER CDIB"/>
    <property type="match status" value="1"/>
</dbReference>
<keyword evidence="7" id="KW-0472">Membrane</keyword>
<evidence type="ECO:0000259" key="10">
    <source>
        <dbReference type="PROSITE" id="PS51779"/>
    </source>
</evidence>
<evidence type="ECO:0000256" key="4">
    <source>
        <dbReference type="ARBA" id="ARBA00022452"/>
    </source>
</evidence>
<dbReference type="GO" id="GO:0009279">
    <property type="term" value="C:cell outer membrane"/>
    <property type="evidence" value="ECO:0007669"/>
    <property type="project" value="UniProtKB-SubCell"/>
</dbReference>
<feature type="domain" description="POTRA" evidence="10">
    <location>
        <begin position="97"/>
        <end position="172"/>
    </location>
</feature>
<keyword evidence="8" id="KW-0998">Cell outer membrane</keyword>
<dbReference type="Pfam" id="PF03865">
    <property type="entry name" value="ShlB"/>
    <property type="match status" value="1"/>
</dbReference>
<evidence type="ECO:0000313" key="12">
    <source>
        <dbReference type="Proteomes" id="UP000277179"/>
    </source>
</evidence>
<keyword evidence="5" id="KW-0812">Transmembrane</keyword>
<organism evidence="11 12">
    <name type="scientific">Pseudomonas salomonii</name>
    <dbReference type="NCBI Taxonomy" id="191391"/>
    <lineage>
        <taxon>Bacteria</taxon>
        <taxon>Pseudomonadati</taxon>
        <taxon>Pseudomonadota</taxon>
        <taxon>Gammaproteobacteria</taxon>
        <taxon>Pseudomonadales</taxon>
        <taxon>Pseudomonadaceae</taxon>
        <taxon>Pseudomonas</taxon>
    </lineage>
</organism>
<feature type="signal peptide" evidence="9">
    <location>
        <begin position="1"/>
        <end position="47"/>
    </location>
</feature>
<dbReference type="InterPro" id="IPR051544">
    <property type="entry name" value="TPS_OM_transporter"/>
</dbReference>
<feature type="chain" id="PRO_5018328542" description="POTRA domain-containing protein" evidence="9">
    <location>
        <begin position="48"/>
        <end position="590"/>
    </location>
</feature>
<dbReference type="PANTHER" id="PTHR34597">
    <property type="entry name" value="SLR1661 PROTEIN"/>
    <property type="match status" value="1"/>
</dbReference>
<proteinExistence type="inferred from homology"/>
<dbReference type="GO" id="GO:0008320">
    <property type="term" value="F:protein transmembrane transporter activity"/>
    <property type="evidence" value="ECO:0007669"/>
    <property type="project" value="TreeGrafter"/>
</dbReference>
<evidence type="ECO:0000256" key="1">
    <source>
        <dbReference type="ARBA" id="ARBA00004442"/>
    </source>
</evidence>
<dbReference type="Gene3D" id="2.40.160.50">
    <property type="entry name" value="membrane protein fhac: a member of the omp85/tpsb transporter family"/>
    <property type="match status" value="1"/>
</dbReference>
<evidence type="ECO:0000313" key="11">
    <source>
        <dbReference type="EMBL" id="RMQ91721.1"/>
    </source>
</evidence>
<dbReference type="AlphaFoldDB" id="A0A3M4QMR8"/>
<keyword evidence="6" id="KW-0653">Protein transport</keyword>
<keyword evidence="3" id="KW-0813">Transport</keyword>
<dbReference type="Pfam" id="PF17287">
    <property type="entry name" value="POTRA_3"/>
    <property type="match status" value="1"/>
</dbReference>
<dbReference type="EMBL" id="RBRL01000074">
    <property type="protein sequence ID" value="RMQ91721.1"/>
    <property type="molecule type" value="Genomic_DNA"/>
</dbReference>
<accession>A0A3M4QMR8</accession>
<keyword evidence="9" id="KW-0732">Signal</keyword>
<evidence type="ECO:0000256" key="9">
    <source>
        <dbReference type="SAM" id="SignalP"/>
    </source>
</evidence>
<comment type="caution">
    <text evidence="11">The sequence shown here is derived from an EMBL/GenBank/DDBJ whole genome shotgun (WGS) entry which is preliminary data.</text>
</comment>
<keyword evidence="4" id="KW-1134">Transmembrane beta strand</keyword>
<dbReference type="Proteomes" id="UP000277179">
    <property type="component" value="Unassembled WGS sequence"/>
</dbReference>
<protein>
    <recommendedName>
        <fullName evidence="10">POTRA domain-containing protein</fullName>
    </recommendedName>
</protein>
<dbReference type="InterPro" id="IPR035251">
    <property type="entry name" value="ShlB_POTRA"/>
</dbReference>
<evidence type="ECO:0000256" key="8">
    <source>
        <dbReference type="ARBA" id="ARBA00023237"/>
    </source>
</evidence>
<evidence type="ECO:0000256" key="2">
    <source>
        <dbReference type="ARBA" id="ARBA00009055"/>
    </source>
</evidence>
<dbReference type="Gene3D" id="3.10.20.310">
    <property type="entry name" value="membrane protein fhac"/>
    <property type="match status" value="1"/>
</dbReference>
<dbReference type="GO" id="GO:0098046">
    <property type="term" value="C:type V protein secretion system complex"/>
    <property type="evidence" value="ECO:0007669"/>
    <property type="project" value="TreeGrafter"/>
</dbReference>
<dbReference type="InterPro" id="IPR005565">
    <property type="entry name" value="Hemolysn_activator_HlyB_C"/>
</dbReference>
<evidence type="ECO:0000256" key="3">
    <source>
        <dbReference type="ARBA" id="ARBA00022448"/>
    </source>
</evidence>
<name>A0A3M4QMR8_9PSED</name>
<evidence type="ECO:0000256" key="5">
    <source>
        <dbReference type="ARBA" id="ARBA00022692"/>
    </source>
</evidence>
<dbReference type="InterPro" id="IPR034746">
    <property type="entry name" value="POTRA"/>
</dbReference>
<evidence type="ECO:0000256" key="7">
    <source>
        <dbReference type="ARBA" id="ARBA00023136"/>
    </source>
</evidence>
<dbReference type="GO" id="GO:0046819">
    <property type="term" value="P:protein secretion by the type V secretion system"/>
    <property type="evidence" value="ECO:0007669"/>
    <property type="project" value="TreeGrafter"/>
</dbReference>
<evidence type="ECO:0000256" key="6">
    <source>
        <dbReference type="ARBA" id="ARBA00022927"/>
    </source>
</evidence>
<sequence length="590" mass="65982">MLAYSKFDDSFPPSIIDGSNMQLSTPWIRPLLCLTVLCLSAHNSAFAATNPGDQDLIRDRQNRLLEEQQRRLEELKDLPGKALKPTAPATPVDTRCFPIQHIELKGADNLSVDERERLAKPYVNQCLGVSQLNELLKRVTDYYIDKGLVTSRAYLPQQDLSSGRLQVLVVEGKLEGVKGADNSKLSERELAMAFPGHSGDLLNLREVEQAIDQLNRLPSNQAQMELAPGTVVGGSTVLVKNNPQKPWRASLSRNNDGQRSTGEQQWGTGFEWDSPLGLADQLVLRGGHDAISDHQKTSKNAMLYYNVPWGWWNFSYSYNQSDYRSVAQGDGFDFKQTGDSQNHQLRAERVIHRDALSKTSVNVGLAHLRTNNYINDSHLKESSNRLSELQLGINHGRRIGSAFVNLDVGMQNGTGAFDAQGNHNPGPGVPDARYRKYTATVSYLQPFRLWGESFSFTSLATGQRSEDVLFSPQRMSLGGSSSVRGYKDQQLNGDSGGYWRNDLRWSRPVTLEWLRPVFGEYGASVGYDQGVIRNARYNGEVHGRVSSNSLELFARGQYVSTSVTFAHSLERPATLLEREAPIYFRMDFFL</sequence>
<comment type="similarity">
    <text evidence="2">Belongs to the TPS (TC 1.B.20) family.</text>
</comment>
<comment type="subcellular location">
    <subcellularLocation>
        <location evidence="1">Cell outer membrane</location>
    </subcellularLocation>
</comment>
<dbReference type="InterPro" id="IPR013686">
    <property type="entry name" value="Polypept-transport_assoc_ShlB"/>
</dbReference>
<dbReference type="PROSITE" id="PS51779">
    <property type="entry name" value="POTRA"/>
    <property type="match status" value="1"/>
</dbReference>
<gene>
    <name evidence="11" type="ORF">ALP97_04771</name>
</gene>
<dbReference type="Pfam" id="PF08479">
    <property type="entry name" value="POTRA_2"/>
    <property type="match status" value="1"/>
</dbReference>
<dbReference type="InterPro" id="IPR027282">
    <property type="entry name" value="TPS"/>
</dbReference>